<evidence type="ECO:0008006" key="3">
    <source>
        <dbReference type="Google" id="ProtNLM"/>
    </source>
</evidence>
<keyword evidence="2" id="KW-1185">Reference proteome</keyword>
<name>A0A1E5T1I3_9BACT</name>
<gene>
    <name evidence="1" type="ORF">BFP71_17665</name>
</gene>
<reference evidence="1 2" key="1">
    <citation type="submission" date="2016-08" db="EMBL/GenBank/DDBJ databases">
        <title>Draft genome of Fabibacter sp. strain SK-8.</title>
        <authorList>
            <person name="Wong S.-K."/>
            <person name="Hamasaki K."/>
            <person name="Yoshizawa S."/>
        </authorList>
    </citation>
    <scope>NUCLEOTIDE SEQUENCE [LARGE SCALE GENOMIC DNA]</scope>
    <source>
        <strain evidence="1 2">SK-8</strain>
    </source>
</reference>
<dbReference type="Gene3D" id="2.60.120.620">
    <property type="entry name" value="q2cbj1_9rhob like domain"/>
    <property type="match status" value="1"/>
</dbReference>
<organism evidence="1 2">
    <name type="scientific">Roseivirga misakiensis</name>
    <dbReference type="NCBI Taxonomy" id="1563681"/>
    <lineage>
        <taxon>Bacteria</taxon>
        <taxon>Pseudomonadati</taxon>
        <taxon>Bacteroidota</taxon>
        <taxon>Cytophagia</taxon>
        <taxon>Cytophagales</taxon>
        <taxon>Roseivirgaceae</taxon>
        <taxon>Roseivirga</taxon>
    </lineage>
</organism>
<protein>
    <recommendedName>
        <fullName evidence="3">Prolyl 4-hydroxylase alpha subunit Fe(2+) 2OG dioxygenase domain-containing protein</fullName>
    </recommendedName>
</protein>
<evidence type="ECO:0000313" key="1">
    <source>
        <dbReference type="EMBL" id="OEK05230.1"/>
    </source>
</evidence>
<dbReference type="RefSeq" id="WP_069836734.1">
    <property type="nucleotide sequence ID" value="NZ_MDGQ01000005.1"/>
</dbReference>
<dbReference type="OrthoDB" id="9930264at2"/>
<dbReference type="EMBL" id="MDGQ01000005">
    <property type="protein sequence ID" value="OEK05230.1"/>
    <property type="molecule type" value="Genomic_DNA"/>
</dbReference>
<sequence>MNYSDLIIPANDLIQIRKKLYHSEGPGYYVFQDFIDPAFTSHIISFWSQELKSPAKGWKKVKKINKDKDLYMGCPNYLKEEVHGLTYFNYLWNEPLDEVTYAVSWKIMELRNQVMSRNFYLRVFPTNGNGNRSNSFRVVLTKNGEEIVKPHKDWTGEKFFDPAALQATLILSDHDTDYSGEGLMFKKNNNEEICLNRDIGVKKGDLILWKYTNEHCVRNVNSSPNQLGFVRILFPPEQLFEVPDSVLLKKLSAKSLTRELARRAKRKVIK</sequence>
<accession>A0A1E5T1I3</accession>
<proteinExistence type="predicted"/>
<dbReference type="STRING" id="1563681.BFP71_17665"/>
<dbReference type="AlphaFoldDB" id="A0A1E5T1I3"/>
<evidence type="ECO:0000313" key="2">
    <source>
        <dbReference type="Proteomes" id="UP000095552"/>
    </source>
</evidence>
<comment type="caution">
    <text evidence="1">The sequence shown here is derived from an EMBL/GenBank/DDBJ whole genome shotgun (WGS) entry which is preliminary data.</text>
</comment>
<dbReference type="Proteomes" id="UP000095552">
    <property type="component" value="Unassembled WGS sequence"/>
</dbReference>